<comment type="subcellular location">
    <subcellularLocation>
        <location evidence="1">Membrane</location>
        <topology evidence="1">Multi-pass membrane protein</topology>
    </subcellularLocation>
</comment>
<feature type="transmembrane region" description="Helical" evidence="5">
    <location>
        <begin position="59"/>
        <end position="78"/>
    </location>
</feature>
<feature type="transmembrane region" description="Helical" evidence="5">
    <location>
        <begin position="114"/>
        <end position="131"/>
    </location>
</feature>
<name>A0AAJ1V8C3_9FLAO</name>
<feature type="transmembrane region" description="Helical" evidence="5">
    <location>
        <begin position="90"/>
        <end position="107"/>
    </location>
</feature>
<dbReference type="AlphaFoldDB" id="A0AAJ1V8C3"/>
<feature type="transmembrane region" description="Helical" evidence="5">
    <location>
        <begin position="180"/>
        <end position="195"/>
    </location>
</feature>
<accession>A0AAJ1V8C3</accession>
<organism evidence="7 8">
    <name type="scientific">Empedobacter brevis</name>
    <dbReference type="NCBI Taxonomy" id="247"/>
    <lineage>
        <taxon>Bacteria</taxon>
        <taxon>Pseudomonadati</taxon>
        <taxon>Bacteroidota</taxon>
        <taxon>Flavobacteriia</taxon>
        <taxon>Flavobacteriales</taxon>
        <taxon>Weeksellaceae</taxon>
        <taxon>Empedobacter</taxon>
    </lineage>
</organism>
<sequence>MNLLNNNIITKRKFIIFAFLLCLITLPFKKLGFNNVATILFVLACIINYKDLKFTKNTLLFLPIFYFILCVCSLFWTIDMSSSLKAIPKEVGLFIFPLLFLFIKNFSQKEIHRIMLYFSYSMAIYCIYLLLNSLIKYLDVHDINVFFYHELVTLEVNAIYISVILAFAFLYLIVNHLKRWFDFASAILLFILIVLLSSKNIIIITVFLSILSFFLFKKRIQVKKLTLFIGLASILCVPFASKIIERFKAEFVDVDNNIIMEDGVENISIKNAWIQEDFSKNSYFTGTSIRVYQLRLLVEFIQETPVVFFSGMGINATQEKIRTKQQERGYLEYFGNLNFHNQFLQSHAELGILGLIILLSMLGSSFYIAIKNRDYNFFCFAVLMSSLCITESIFSRNRGVMIFILFYSLYHQLYIKKISDKKFK</sequence>
<evidence type="ECO:0000256" key="3">
    <source>
        <dbReference type="ARBA" id="ARBA00022989"/>
    </source>
</evidence>
<evidence type="ECO:0000256" key="5">
    <source>
        <dbReference type="SAM" id="Phobius"/>
    </source>
</evidence>
<reference evidence="7" key="1">
    <citation type="submission" date="2020-06" db="EMBL/GenBank/DDBJ databases">
        <authorList>
            <person name="Dong N."/>
        </authorList>
    </citation>
    <scope>NUCLEOTIDE SEQUENCE</scope>
    <source>
        <strain evidence="7">R655-4</strain>
    </source>
</reference>
<dbReference type="PANTHER" id="PTHR37422">
    <property type="entry name" value="TEICHURONIC ACID BIOSYNTHESIS PROTEIN TUAE"/>
    <property type="match status" value="1"/>
</dbReference>
<dbReference type="InterPro" id="IPR007016">
    <property type="entry name" value="O-antigen_ligase-rel_domated"/>
</dbReference>
<feature type="transmembrane region" description="Helical" evidence="5">
    <location>
        <begin position="12"/>
        <end position="28"/>
    </location>
</feature>
<feature type="transmembrane region" description="Helical" evidence="5">
    <location>
        <begin position="151"/>
        <end position="173"/>
    </location>
</feature>
<feature type="transmembrane region" description="Helical" evidence="5">
    <location>
        <begin position="350"/>
        <end position="370"/>
    </location>
</feature>
<keyword evidence="7" id="KW-0436">Ligase</keyword>
<dbReference type="InterPro" id="IPR051533">
    <property type="entry name" value="WaaL-like"/>
</dbReference>
<feature type="transmembrane region" description="Helical" evidence="5">
    <location>
        <begin position="201"/>
        <end position="216"/>
    </location>
</feature>
<dbReference type="GO" id="GO:0016874">
    <property type="term" value="F:ligase activity"/>
    <property type="evidence" value="ECO:0007669"/>
    <property type="project" value="UniProtKB-KW"/>
</dbReference>
<dbReference type="RefSeq" id="WP_171622939.1">
    <property type="nucleotide sequence ID" value="NZ_JACAGJ010000006.1"/>
</dbReference>
<dbReference type="Pfam" id="PF04932">
    <property type="entry name" value="Wzy_C"/>
    <property type="match status" value="1"/>
</dbReference>
<gene>
    <name evidence="7" type="ORF">HX001_12850</name>
</gene>
<reference evidence="7" key="2">
    <citation type="journal article" date="2022" name="Sci. Total Environ.">
        <title>Prevalence, transmission, and molecular epidemiology of tet(X)-positive bacteria among humans, animals, and environmental niches in China: An epidemiological, and genomic-based study.</title>
        <authorList>
            <person name="Dong N."/>
            <person name="Zeng Y."/>
            <person name="Cai C."/>
            <person name="Sun C."/>
            <person name="Lu J."/>
            <person name="Liu C."/>
            <person name="Zhou H."/>
            <person name="Sun Q."/>
            <person name="Shu L."/>
            <person name="Wang H."/>
            <person name="Wang Y."/>
            <person name="Wang S."/>
            <person name="Wu C."/>
            <person name="Chan E.W."/>
            <person name="Chen G."/>
            <person name="Shen Z."/>
            <person name="Chen S."/>
            <person name="Zhang R."/>
        </authorList>
    </citation>
    <scope>NUCLEOTIDE SEQUENCE</scope>
    <source>
        <strain evidence="7">R655-4</strain>
    </source>
</reference>
<feature type="transmembrane region" description="Helical" evidence="5">
    <location>
        <begin position="400"/>
        <end position="415"/>
    </location>
</feature>
<keyword evidence="3 5" id="KW-1133">Transmembrane helix</keyword>
<keyword evidence="4 5" id="KW-0472">Membrane</keyword>
<feature type="transmembrane region" description="Helical" evidence="5">
    <location>
        <begin position="377"/>
        <end position="394"/>
    </location>
</feature>
<feature type="transmembrane region" description="Helical" evidence="5">
    <location>
        <begin position="225"/>
        <end position="244"/>
    </location>
</feature>
<dbReference type="Proteomes" id="UP001170959">
    <property type="component" value="Unassembled WGS sequence"/>
</dbReference>
<evidence type="ECO:0000256" key="2">
    <source>
        <dbReference type="ARBA" id="ARBA00022692"/>
    </source>
</evidence>
<protein>
    <submittedName>
        <fullName evidence="7">O-antigen ligase family protein</fullName>
    </submittedName>
</protein>
<dbReference type="GO" id="GO:0016020">
    <property type="term" value="C:membrane"/>
    <property type="evidence" value="ECO:0007669"/>
    <property type="project" value="UniProtKB-SubCell"/>
</dbReference>
<keyword evidence="2 5" id="KW-0812">Transmembrane</keyword>
<comment type="caution">
    <text evidence="7">The sequence shown here is derived from an EMBL/GenBank/DDBJ whole genome shotgun (WGS) entry which is preliminary data.</text>
</comment>
<proteinExistence type="predicted"/>
<evidence type="ECO:0000256" key="4">
    <source>
        <dbReference type="ARBA" id="ARBA00023136"/>
    </source>
</evidence>
<dbReference type="PANTHER" id="PTHR37422:SF17">
    <property type="entry name" value="O-ANTIGEN LIGASE"/>
    <property type="match status" value="1"/>
</dbReference>
<evidence type="ECO:0000256" key="1">
    <source>
        <dbReference type="ARBA" id="ARBA00004141"/>
    </source>
</evidence>
<feature type="domain" description="O-antigen ligase-related" evidence="6">
    <location>
        <begin position="185"/>
        <end position="359"/>
    </location>
</feature>
<dbReference type="EMBL" id="JACAGJ010000006">
    <property type="protein sequence ID" value="MDM1073371.1"/>
    <property type="molecule type" value="Genomic_DNA"/>
</dbReference>
<evidence type="ECO:0000259" key="6">
    <source>
        <dbReference type="Pfam" id="PF04932"/>
    </source>
</evidence>
<evidence type="ECO:0000313" key="7">
    <source>
        <dbReference type="EMBL" id="MDM1073371.1"/>
    </source>
</evidence>
<evidence type="ECO:0000313" key="8">
    <source>
        <dbReference type="Proteomes" id="UP001170959"/>
    </source>
</evidence>